<proteinExistence type="predicted"/>
<feature type="domain" description="DUF3817" evidence="7">
    <location>
        <begin position="1"/>
        <end position="83"/>
    </location>
</feature>
<keyword evidence="4 6" id="KW-1133">Transmembrane helix</keyword>
<sequence length="96" mass="10309">MIAYVVGVGLITLVLIGMPLKYLADAPVVAETVGPLHGFLFMVYLVLTVDLSSRCRLGAGPTVLVMLAGTIPFLSFVAERKVTHKVAERQGIPRTE</sequence>
<keyword evidence="3 6" id="KW-0812">Transmembrane</keyword>
<dbReference type="PANTHER" id="PTHR40077:SF2">
    <property type="entry name" value="MEMBRANE PROTEIN"/>
    <property type="match status" value="1"/>
</dbReference>
<dbReference type="Proteomes" id="UP000199013">
    <property type="component" value="Unassembled WGS sequence"/>
</dbReference>
<gene>
    <name evidence="8" type="ORF">FDG2_0983</name>
</gene>
<dbReference type="GO" id="GO:0005886">
    <property type="term" value="C:plasma membrane"/>
    <property type="evidence" value="ECO:0007669"/>
    <property type="project" value="UniProtKB-SubCell"/>
</dbReference>
<feature type="transmembrane region" description="Helical" evidence="6">
    <location>
        <begin position="59"/>
        <end position="78"/>
    </location>
</feature>
<evidence type="ECO:0000256" key="4">
    <source>
        <dbReference type="ARBA" id="ARBA00022989"/>
    </source>
</evidence>
<accession>A0A1C3NUR1</accession>
<evidence type="ECO:0000256" key="2">
    <source>
        <dbReference type="ARBA" id="ARBA00022475"/>
    </source>
</evidence>
<feature type="transmembrane region" description="Helical" evidence="6">
    <location>
        <begin position="6"/>
        <end position="24"/>
    </location>
</feature>
<evidence type="ECO:0000313" key="8">
    <source>
        <dbReference type="EMBL" id="SBW19167.1"/>
    </source>
</evidence>
<dbReference type="AlphaFoldDB" id="A0A1C3NUR1"/>
<dbReference type="NCBIfam" id="TIGR03954">
    <property type="entry name" value="integ_memb_HG"/>
    <property type="match status" value="1"/>
</dbReference>
<evidence type="ECO:0000256" key="1">
    <source>
        <dbReference type="ARBA" id="ARBA00004651"/>
    </source>
</evidence>
<evidence type="ECO:0000259" key="7">
    <source>
        <dbReference type="Pfam" id="PF12823"/>
    </source>
</evidence>
<dbReference type="PANTHER" id="PTHR40077">
    <property type="entry name" value="MEMBRANE PROTEIN-RELATED"/>
    <property type="match status" value="1"/>
</dbReference>
<protein>
    <submittedName>
        <fullName evidence="8">Putative membrane protein</fullName>
    </submittedName>
</protein>
<keyword evidence="2" id="KW-1003">Cell membrane</keyword>
<evidence type="ECO:0000313" key="9">
    <source>
        <dbReference type="Proteomes" id="UP000199013"/>
    </source>
</evidence>
<evidence type="ECO:0000256" key="6">
    <source>
        <dbReference type="SAM" id="Phobius"/>
    </source>
</evidence>
<feature type="transmembrane region" description="Helical" evidence="6">
    <location>
        <begin position="36"/>
        <end position="53"/>
    </location>
</feature>
<evidence type="ECO:0000256" key="3">
    <source>
        <dbReference type="ARBA" id="ARBA00022692"/>
    </source>
</evidence>
<dbReference type="EMBL" id="FLUV01000398">
    <property type="protein sequence ID" value="SBW19167.1"/>
    <property type="molecule type" value="Genomic_DNA"/>
</dbReference>
<name>A0A1C3NUR1_9ACTN</name>
<evidence type="ECO:0000256" key="5">
    <source>
        <dbReference type="ARBA" id="ARBA00023136"/>
    </source>
</evidence>
<comment type="subcellular location">
    <subcellularLocation>
        <location evidence="1">Cell membrane</location>
        <topology evidence="1">Multi-pass membrane protein</topology>
    </subcellularLocation>
</comment>
<organism evidence="8 9">
    <name type="scientific">Candidatus Protofrankia californiensis</name>
    <dbReference type="NCBI Taxonomy" id="1839754"/>
    <lineage>
        <taxon>Bacteria</taxon>
        <taxon>Bacillati</taxon>
        <taxon>Actinomycetota</taxon>
        <taxon>Actinomycetes</taxon>
        <taxon>Frankiales</taxon>
        <taxon>Frankiaceae</taxon>
        <taxon>Protofrankia</taxon>
    </lineage>
</organism>
<dbReference type="Pfam" id="PF12823">
    <property type="entry name" value="DUF3817"/>
    <property type="match status" value="1"/>
</dbReference>
<keyword evidence="5 6" id="KW-0472">Membrane</keyword>
<dbReference type="InterPro" id="IPR023845">
    <property type="entry name" value="DUF3817_TM"/>
</dbReference>
<reference evidence="9" key="1">
    <citation type="submission" date="2016-02" db="EMBL/GenBank/DDBJ databases">
        <authorList>
            <person name="Wibberg D."/>
        </authorList>
    </citation>
    <scope>NUCLEOTIDE SEQUENCE [LARGE SCALE GENOMIC DNA]</scope>
</reference>
<keyword evidence="9" id="KW-1185">Reference proteome</keyword>